<feature type="transmembrane region" description="Helical" evidence="1">
    <location>
        <begin position="850"/>
        <end position="869"/>
    </location>
</feature>
<evidence type="ECO:0000256" key="1">
    <source>
        <dbReference type="SAM" id="Phobius"/>
    </source>
</evidence>
<dbReference type="SUPFAM" id="SSF82866">
    <property type="entry name" value="Multidrug efflux transporter AcrB transmembrane domain"/>
    <property type="match status" value="2"/>
</dbReference>
<protein>
    <submittedName>
        <fullName evidence="2">Efflux RND transporter permease subunit</fullName>
    </submittedName>
</protein>
<dbReference type="PRINTS" id="PR00702">
    <property type="entry name" value="ACRIFLAVINRP"/>
</dbReference>
<feature type="transmembrane region" description="Helical" evidence="1">
    <location>
        <begin position="1027"/>
        <end position="1051"/>
    </location>
</feature>
<dbReference type="InterPro" id="IPR027463">
    <property type="entry name" value="AcrB_DN_DC_subdom"/>
</dbReference>
<dbReference type="EMBL" id="JACOFT010000001">
    <property type="protein sequence ID" value="MBC3809998.1"/>
    <property type="molecule type" value="Genomic_DNA"/>
</dbReference>
<feature type="transmembrane region" description="Helical" evidence="1">
    <location>
        <begin position="876"/>
        <end position="900"/>
    </location>
</feature>
<dbReference type="Gene3D" id="3.30.70.1430">
    <property type="entry name" value="Multidrug efflux transporter AcrB pore domain"/>
    <property type="match status" value="2"/>
</dbReference>
<feature type="transmembrane region" description="Helical" evidence="1">
    <location>
        <begin position="362"/>
        <end position="381"/>
    </location>
</feature>
<dbReference type="RefSeq" id="WP_186896053.1">
    <property type="nucleotide sequence ID" value="NZ_JACOFT010000001.1"/>
</dbReference>
<feature type="transmembrane region" description="Helical" evidence="1">
    <location>
        <begin position="906"/>
        <end position="929"/>
    </location>
</feature>
<name>A0ABR6XBA9_9BURK</name>
<feature type="transmembrane region" description="Helical" evidence="1">
    <location>
        <begin position="465"/>
        <end position="483"/>
    </location>
</feature>
<dbReference type="Gene3D" id="3.30.70.1440">
    <property type="entry name" value="Multidrug efflux transporter AcrB pore domain"/>
    <property type="match status" value="1"/>
</dbReference>
<evidence type="ECO:0000313" key="3">
    <source>
        <dbReference type="Proteomes" id="UP000637632"/>
    </source>
</evidence>
<feature type="transmembrane region" description="Helical" evidence="1">
    <location>
        <begin position="429"/>
        <end position="453"/>
    </location>
</feature>
<dbReference type="Gene3D" id="3.30.2090.10">
    <property type="entry name" value="Multidrug efflux transporter AcrB TolC docking domain, DN and DC subdomains"/>
    <property type="match status" value="2"/>
</dbReference>
<feature type="transmembrane region" description="Helical" evidence="1">
    <location>
        <begin position="950"/>
        <end position="971"/>
    </location>
</feature>
<dbReference type="Gene3D" id="1.20.1640.10">
    <property type="entry name" value="Multidrug efflux transporter AcrB transmembrane domain"/>
    <property type="match status" value="2"/>
</dbReference>
<dbReference type="SUPFAM" id="SSF82693">
    <property type="entry name" value="Multidrug efflux transporter AcrB pore domain, PN1, PN2, PC1 and PC2 subdomains"/>
    <property type="match status" value="3"/>
</dbReference>
<proteinExistence type="predicted"/>
<dbReference type="PANTHER" id="PTHR32063:SF0">
    <property type="entry name" value="SWARMING MOTILITY PROTEIN SWRC"/>
    <property type="match status" value="1"/>
</dbReference>
<accession>A0ABR6XBA9</accession>
<evidence type="ECO:0000313" key="2">
    <source>
        <dbReference type="EMBL" id="MBC3809998.1"/>
    </source>
</evidence>
<dbReference type="PANTHER" id="PTHR32063">
    <property type="match status" value="1"/>
</dbReference>
<feature type="transmembrane region" description="Helical" evidence="1">
    <location>
        <begin position="12"/>
        <end position="29"/>
    </location>
</feature>
<organism evidence="2 3">
    <name type="scientific">Undibacterium aquatile</name>
    <dbReference type="NCBI Taxonomy" id="1537398"/>
    <lineage>
        <taxon>Bacteria</taxon>
        <taxon>Pseudomonadati</taxon>
        <taxon>Pseudomonadota</taxon>
        <taxon>Betaproteobacteria</taxon>
        <taxon>Burkholderiales</taxon>
        <taxon>Oxalobacteraceae</taxon>
        <taxon>Undibacterium</taxon>
    </lineage>
</organism>
<keyword evidence="1" id="KW-0812">Transmembrane</keyword>
<dbReference type="Pfam" id="PF00873">
    <property type="entry name" value="ACR_tran"/>
    <property type="match status" value="1"/>
</dbReference>
<keyword evidence="1" id="KW-1133">Transmembrane helix</keyword>
<feature type="transmembrane region" description="Helical" evidence="1">
    <location>
        <begin position="387"/>
        <end position="408"/>
    </location>
</feature>
<dbReference type="Gene3D" id="3.30.70.1320">
    <property type="entry name" value="Multidrug efflux transporter AcrB pore domain like"/>
    <property type="match status" value="1"/>
</dbReference>
<feature type="transmembrane region" description="Helical" evidence="1">
    <location>
        <begin position="983"/>
        <end position="1006"/>
    </location>
</feature>
<dbReference type="InterPro" id="IPR001036">
    <property type="entry name" value="Acrflvin-R"/>
</dbReference>
<feature type="transmembrane region" description="Helical" evidence="1">
    <location>
        <begin position="336"/>
        <end position="355"/>
    </location>
</feature>
<keyword evidence="3" id="KW-1185">Reference proteome</keyword>
<comment type="caution">
    <text evidence="2">The sequence shown here is derived from an EMBL/GenBank/DDBJ whole genome shotgun (WGS) entry which is preliminary data.</text>
</comment>
<dbReference type="Proteomes" id="UP000637632">
    <property type="component" value="Unassembled WGS sequence"/>
</dbReference>
<gene>
    <name evidence="2" type="ORF">H8K26_00975</name>
</gene>
<dbReference type="SUPFAM" id="SSF82714">
    <property type="entry name" value="Multidrug efflux transporter AcrB TolC docking domain, DN and DC subdomains"/>
    <property type="match status" value="2"/>
</dbReference>
<sequence>MFLSDFSIKRPIATIVMIIALMALGLLALSKLRVNQNPDVEVPGLSVIITYPGASPDTAEREIINRLEKSLQSVQGVKALYSSANEGFAEFDIEFVFKKNMIEASDDVRNVISAVRYKMPTEMREPVIKRWDPSAQPIINMALSSSKLSHAEISRMAEDLLADKFRAVPGVATVVVNGSLKRELSVLLRAEKLREFNVSVGEVVNALRNQNTNAPVGKIRGKLDEESIRLVGRIESPEEFQGIVVKRNGDQIVRLAQVATIEDSFADINGLSIRSGKPNVGMQITKSREASTVSVATAVREMVKEINGGFEKDQPGTKLEITRDGGKDAQNSLNNVIESLVLGAGLTIFVVYAFLNSWRSTLITALSLPTSVVAAFIAVWLCGFTLNFMTLLGLSLAIGVLIDDAIVVRENIVRHMQMGSDRRTAALEGTAEIGLAVAATTFSIIAVFIPVAFMPGMPGEWFRPFALTVTCSVLVSLGISFTLDPMLSAYWGDPPDHHTAPKKGLGKILARFNDWFDHQADRYGRVIAWALHHRRWMGTIALVSLITALGLQVKWGGTSFLPTADSGNLMIEVRTPASSSLEYARLKMERAAAIARTIAETKDTNSNITPSGGRIYVDIGKRTERKRSAKEIAVELRNKIKPLVGAEYTVLDDLNNGARKPVQIEFTGPDSRKLLEITSAYMEKLQNVPGAVDIGLSQQDPKKELKIELNRGLANSMGISSNDAAQALRVAFAGIEVGDWVDPTGETRDVAVRLHPDDRVSKENIERLPIAITGTNQMVPLDQIASISMGKGPSGIEHSNGKRTITVSANAQGRSNGEVIADAKKLAESFNYPPGYGLNITGSGQDQEEVFGAMMIALLSGIGLMYLILVMQFGSFTAPLGVMLSLPLSLIGVVLALLITGSTINLMSLIGVIMLMGLVAKNAILLLDAARKNEAEGMNREEALMQAGRVRLRPILMTTFALIAGMMPVALGLGEGGEFYRPLAIAIIGGTITSTLLTLLVVPTFYDSIEIAKDRMMDKMHARGTRYHPSLAFIVTMLEAFFTLTFVRLIYRSLLKLWRLISGRKASTGVATVSLSGADQVK</sequence>
<reference evidence="2 3" key="1">
    <citation type="submission" date="2020-08" db="EMBL/GenBank/DDBJ databases">
        <title>Novel species isolated from subtropical streams in China.</title>
        <authorList>
            <person name="Lu H."/>
        </authorList>
    </citation>
    <scope>NUCLEOTIDE SEQUENCE [LARGE SCALE GENOMIC DNA]</scope>
    <source>
        <strain evidence="2 3">CCTCC AB 2015119</strain>
    </source>
</reference>
<keyword evidence="1" id="KW-0472">Membrane</keyword>